<reference evidence="2 3" key="1">
    <citation type="submission" date="2019-06" db="EMBL/GenBank/DDBJ databases">
        <authorList>
            <person name="Srinivasan S."/>
        </authorList>
    </citation>
    <scope>NUCLEOTIDE SEQUENCE [LARGE SCALE GENOMIC DNA]</scope>
    <source>
        <strain evidence="2 3">17J68-5</strain>
    </source>
</reference>
<dbReference type="KEGG" id="hyj:FHG12_19980"/>
<dbReference type="EMBL" id="CP040896">
    <property type="protein sequence ID" value="QDA62236.1"/>
    <property type="molecule type" value="Genomic_DNA"/>
</dbReference>
<feature type="domain" description="Outer membrane protein beta-barrel" evidence="1">
    <location>
        <begin position="67"/>
        <end position="240"/>
    </location>
</feature>
<sequence>MATSHVRYQLHLHGPKIGRIISVLLLLAVLPFTAAHAQKKSRSSRGKHGRVKSITVNNLPGYDSKWFHPGFYVAPNFSSYKIQQATKNLGSVASNSIISPGFSVGFIADAAMGDYFNLRFTPGVSFITRRIEFKDAGYTPVPPEPPQVEIFTQEIGTTQIDLPLLLKFKSDRRRNTRVYLIGGVKPSFNLGNRRKDPDRNLLQAESADFAVEYGVGLDLFYPLFKFAPELRFSNGLINLHKPGNDLYSRSLQSMRSNTVTLYLNFE</sequence>
<keyword evidence="3" id="KW-1185">Reference proteome</keyword>
<evidence type="ECO:0000313" key="3">
    <source>
        <dbReference type="Proteomes" id="UP000305398"/>
    </source>
</evidence>
<dbReference type="AlphaFoldDB" id="A0A5B8A6E1"/>
<accession>A0A5B8A6E1</accession>
<dbReference type="RefSeq" id="WP_139517467.1">
    <property type="nucleotide sequence ID" value="NZ_CP040896.1"/>
</dbReference>
<dbReference type="Pfam" id="PF13568">
    <property type="entry name" value="OMP_b-brl_2"/>
    <property type="match status" value="1"/>
</dbReference>
<proteinExistence type="predicted"/>
<organism evidence="2 3">
    <name type="scientific">Hymenobacter jejuensis</name>
    <dbReference type="NCBI Taxonomy" id="2502781"/>
    <lineage>
        <taxon>Bacteria</taxon>
        <taxon>Pseudomonadati</taxon>
        <taxon>Bacteroidota</taxon>
        <taxon>Cytophagia</taxon>
        <taxon>Cytophagales</taxon>
        <taxon>Hymenobacteraceae</taxon>
        <taxon>Hymenobacter</taxon>
    </lineage>
</organism>
<dbReference type="Proteomes" id="UP000305398">
    <property type="component" value="Chromosome"/>
</dbReference>
<gene>
    <name evidence="2" type="ORF">FHG12_19980</name>
</gene>
<name>A0A5B8A6E1_9BACT</name>
<protein>
    <submittedName>
        <fullName evidence="2">PorT family protein</fullName>
    </submittedName>
</protein>
<dbReference type="InterPro" id="IPR025665">
    <property type="entry name" value="Beta-barrel_OMP_2"/>
</dbReference>
<dbReference type="OrthoDB" id="1467485at2"/>
<evidence type="ECO:0000259" key="1">
    <source>
        <dbReference type="Pfam" id="PF13568"/>
    </source>
</evidence>
<evidence type="ECO:0000313" key="2">
    <source>
        <dbReference type="EMBL" id="QDA62236.1"/>
    </source>
</evidence>